<evidence type="ECO:0000256" key="5">
    <source>
        <dbReference type="SAM" id="Coils"/>
    </source>
</evidence>
<sequence length="383" mass="43236">MKKLFALAFTAAVLVSCNKDGYTIKGEVKGFEDGTKVYINKQDENGFTKIDSTDVKGGTFTFKNDKAPETDIYFIELGKTQEFMYPFILEKGDIKFTFDKEKRDEVKVNGTKNNDLMTSYNEEAVKIQKEIMDFQQQNDAKYREAKEKGDQATALALETQLRNLQNKYVDQNKKFITTNKDSYISLLLLTQLAMSDALTLDEVKKNYNDLDASVKDTKKGKEFADNLKKIEASEKESQEKKNKVAIGQKAPDFTANTPEGKAESLHKNLGSKATIIDFWASWCGPCRKENPHVVALYNKYKAQGLKIVGVSLDKTREAWIKAIADDKLDWLQISNLQYWDDVIAKEYAVESIPATFILDANGTIVAKDLRGAELDAKIAELVK</sequence>
<dbReference type="InterPro" id="IPR017937">
    <property type="entry name" value="Thioredoxin_CS"/>
</dbReference>
<dbReference type="GO" id="GO:0030313">
    <property type="term" value="C:cell envelope"/>
    <property type="evidence" value="ECO:0007669"/>
    <property type="project" value="UniProtKB-SubCell"/>
</dbReference>
<dbReference type="PANTHER" id="PTHR42852">
    <property type="entry name" value="THIOL:DISULFIDE INTERCHANGE PROTEIN DSBE"/>
    <property type="match status" value="1"/>
</dbReference>
<dbReference type="PROSITE" id="PS00194">
    <property type="entry name" value="THIOREDOXIN_1"/>
    <property type="match status" value="1"/>
</dbReference>
<dbReference type="GO" id="GO:0017004">
    <property type="term" value="P:cytochrome complex assembly"/>
    <property type="evidence" value="ECO:0007669"/>
    <property type="project" value="UniProtKB-KW"/>
</dbReference>
<dbReference type="Gene3D" id="3.40.30.10">
    <property type="entry name" value="Glutaredoxin"/>
    <property type="match status" value="1"/>
</dbReference>
<dbReference type="PROSITE" id="PS51352">
    <property type="entry name" value="THIOREDOXIN_2"/>
    <property type="match status" value="1"/>
</dbReference>
<dbReference type="Proteomes" id="UP000199036">
    <property type="component" value="Unassembled WGS sequence"/>
</dbReference>
<dbReference type="RefSeq" id="WP_245758440.1">
    <property type="nucleotide sequence ID" value="NZ_FOVI01000003.1"/>
</dbReference>
<reference evidence="8" key="1">
    <citation type="submission" date="2016-10" db="EMBL/GenBank/DDBJ databases">
        <authorList>
            <person name="Varghese N."/>
            <person name="Submissions S."/>
        </authorList>
    </citation>
    <scope>NUCLEOTIDE SEQUENCE [LARGE SCALE GENOMIC DNA]</scope>
    <source>
        <strain evidence="8">DS-12</strain>
    </source>
</reference>
<dbReference type="SUPFAM" id="SSF52833">
    <property type="entry name" value="Thioredoxin-like"/>
    <property type="match status" value="1"/>
</dbReference>
<evidence type="ECO:0000313" key="8">
    <source>
        <dbReference type="Proteomes" id="UP000199036"/>
    </source>
</evidence>
<keyword evidence="2" id="KW-0201">Cytochrome c-type biogenesis</keyword>
<gene>
    <name evidence="7" type="ORF">SAMN05421741_103145</name>
</gene>
<evidence type="ECO:0000313" key="7">
    <source>
        <dbReference type="EMBL" id="SFN29380.1"/>
    </source>
</evidence>
<feature type="domain" description="Thioredoxin" evidence="6">
    <location>
        <begin position="244"/>
        <end position="383"/>
    </location>
</feature>
<dbReference type="InterPro" id="IPR013766">
    <property type="entry name" value="Thioredoxin_domain"/>
</dbReference>
<protein>
    <submittedName>
        <fullName evidence="7">Peroxiredoxin</fullName>
    </submittedName>
</protein>
<dbReference type="InterPro" id="IPR050553">
    <property type="entry name" value="Thioredoxin_ResA/DsbE_sf"/>
</dbReference>
<keyword evidence="5" id="KW-0175">Coiled coil</keyword>
<dbReference type="Pfam" id="PF00578">
    <property type="entry name" value="AhpC-TSA"/>
    <property type="match status" value="1"/>
</dbReference>
<dbReference type="CDD" id="cd02966">
    <property type="entry name" value="TlpA_like_family"/>
    <property type="match status" value="1"/>
</dbReference>
<dbReference type="PROSITE" id="PS51257">
    <property type="entry name" value="PROKAR_LIPOPROTEIN"/>
    <property type="match status" value="1"/>
</dbReference>
<evidence type="ECO:0000256" key="4">
    <source>
        <dbReference type="ARBA" id="ARBA00023284"/>
    </source>
</evidence>
<accession>A0A1I4XVV3</accession>
<dbReference type="EMBL" id="FOVI01000003">
    <property type="protein sequence ID" value="SFN29380.1"/>
    <property type="molecule type" value="Genomic_DNA"/>
</dbReference>
<dbReference type="AlphaFoldDB" id="A0A1I4XVV3"/>
<comment type="subcellular location">
    <subcellularLocation>
        <location evidence="1">Cell envelope</location>
    </subcellularLocation>
</comment>
<dbReference type="Pfam" id="PF14289">
    <property type="entry name" value="DUF4369"/>
    <property type="match status" value="1"/>
</dbReference>
<evidence type="ECO:0000256" key="3">
    <source>
        <dbReference type="ARBA" id="ARBA00023157"/>
    </source>
</evidence>
<dbReference type="InterPro" id="IPR036249">
    <property type="entry name" value="Thioredoxin-like_sf"/>
</dbReference>
<dbReference type="GO" id="GO:0016491">
    <property type="term" value="F:oxidoreductase activity"/>
    <property type="evidence" value="ECO:0007669"/>
    <property type="project" value="InterPro"/>
</dbReference>
<evidence type="ECO:0000256" key="1">
    <source>
        <dbReference type="ARBA" id="ARBA00004196"/>
    </source>
</evidence>
<dbReference type="STRING" id="913024.SAMN05421741_103145"/>
<evidence type="ECO:0000256" key="2">
    <source>
        <dbReference type="ARBA" id="ARBA00022748"/>
    </source>
</evidence>
<organism evidence="7 8">
    <name type="scientific">Paenimyroides ummariense</name>
    <dbReference type="NCBI Taxonomy" id="913024"/>
    <lineage>
        <taxon>Bacteria</taxon>
        <taxon>Pseudomonadati</taxon>
        <taxon>Bacteroidota</taxon>
        <taxon>Flavobacteriia</taxon>
        <taxon>Flavobacteriales</taxon>
        <taxon>Flavobacteriaceae</taxon>
        <taxon>Paenimyroides</taxon>
    </lineage>
</organism>
<keyword evidence="8" id="KW-1185">Reference proteome</keyword>
<feature type="coiled-coil region" evidence="5">
    <location>
        <begin position="117"/>
        <end position="174"/>
    </location>
</feature>
<dbReference type="InterPro" id="IPR025380">
    <property type="entry name" value="DUF4369"/>
</dbReference>
<evidence type="ECO:0000259" key="6">
    <source>
        <dbReference type="PROSITE" id="PS51352"/>
    </source>
</evidence>
<keyword evidence="3" id="KW-1015">Disulfide bond</keyword>
<dbReference type="InterPro" id="IPR000866">
    <property type="entry name" value="AhpC/TSA"/>
</dbReference>
<name>A0A1I4XVV3_9FLAO</name>
<proteinExistence type="predicted"/>
<dbReference type="PANTHER" id="PTHR42852:SF6">
    <property type="entry name" value="THIOL:DISULFIDE INTERCHANGE PROTEIN DSBE"/>
    <property type="match status" value="1"/>
</dbReference>
<keyword evidence="4" id="KW-0676">Redox-active center</keyword>
<dbReference type="GO" id="GO:0016209">
    <property type="term" value="F:antioxidant activity"/>
    <property type="evidence" value="ECO:0007669"/>
    <property type="project" value="InterPro"/>
</dbReference>